<dbReference type="GO" id="GO:0006865">
    <property type="term" value="P:amino acid transport"/>
    <property type="evidence" value="ECO:0007669"/>
    <property type="project" value="UniProtKB-KW"/>
</dbReference>
<evidence type="ECO:0000259" key="8">
    <source>
        <dbReference type="Pfam" id="PF01490"/>
    </source>
</evidence>
<evidence type="ECO:0000256" key="1">
    <source>
        <dbReference type="ARBA" id="ARBA00004370"/>
    </source>
</evidence>
<keyword evidence="4" id="KW-0029">Amino-acid transport</keyword>
<evidence type="ECO:0000256" key="7">
    <source>
        <dbReference type="SAM" id="Phobius"/>
    </source>
</evidence>
<feature type="transmembrane region" description="Helical" evidence="7">
    <location>
        <begin position="254"/>
        <end position="280"/>
    </location>
</feature>
<feature type="transmembrane region" description="Helical" evidence="7">
    <location>
        <begin position="144"/>
        <end position="161"/>
    </location>
</feature>
<sequence length="402" mass="44573">MEQYAETARERTQEDKTKNVNDWLPITSSRTAKWYYSAFHNVTAMVGDGVLGLPFAMSQLGWGLGTVVIVMSFVITLYTLWQMVEMHKMIPGKRFDRYHELGQHAFGERLGLWIIVPQQLIVEVGTDIVYMVIGGQGRCKDIRLTYWIIIFGSVHFPLSQFPNFNSISAVSAAAAVMSLTYSMIAFVTSVVKGAEEATAGAIDYGLRANTTSGRVFGVLNGLGAVAFAYAGHNVVLEIQATIPSTPEKPSKKPMWLGVVVGYFCVALCYFCVAFAGYYAFGNSVEPNVLISLEKPRWLIAAARQPHGRRPRRRQLPGVRHACVRHDRDRARQEAQVHPGDPPELDRSLRLCRSLASSGSYCASQSWFINIICIVIGVLLTLISPIGGLRQIILDAKSFKLYS</sequence>
<feature type="transmembrane region" description="Helical" evidence="7">
    <location>
        <begin position="167"/>
        <end position="187"/>
    </location>
</feature>
<reference evidence="9" key="1">
    <citation type="submission" date="2020-10" db="EMBL/GenBank/DDBJ databases">
        <authorList>
            <person name="Han B."/>
            <person name="Lu T."/>
            <person name="Zhao Q."/>
            <person name="Huang X."/>
            <person name="Zhao Y."/>
        </authorList>
    </citation>
    <scope>NUCLEOTIDE SEQUENCE</scope>
</reference>
<keyword evidence="2" id="KW-0813">Transport</keyword>
<comment type="subcellular location">
    <subcellularLocation>
        <location evidence="1">Membrane</location>
    </subcellularLocation>
</comment>
<evidence type="ECO:0000256" key="3">
    <source>
        <dbReference type="ARBA" id="ARBA00022692"/>
    </source>
</evidence>
<feature type="domain" description="Amino acid transporter transmembrane" evidence="8">
    <location>
        <begin position="31"/>
        <end position="303"/>
    </location>
</feature>
<keyword evidence="10" id="KW-1185">Reference proteome</keyword>
<dbReference type="InterPro" id="IPR013057">
    <property type="entry name" value="AA_transpt_TM"/>
</dbReference>
<proteinExistence type="predicted"/>
<organism evidence="9 10">
    <name type="scientific">Miscanthus lutarioriparius</name>
    <dbReference type="NCBI Taxonomy" id="422564"/>
    <lineage>
        <taxon>Eukaryota</taxon>
        <taxon>Viridiplantae</taxon>
        <taxon>Streptophyta</taxon>
        <taxon>Embryophyta</taxon>
        <taxon>Tracheophyta</taxon>
        <taxon>Spermatophyta</taxon>
        <taxon>Magnoliopsida</taxon>
        <taxon>Liliopsida</taxon>
        <taxon>Poales</taxon>
        <taxon>Poaceae</taxon>
        <taxon>PACMAD clade</taxon>
        <taxon>Panicoideae</taxon>
        <taxon>Andropogonodae</taxon>
        <taxon>Andropogoneae</taxon>
        <taxon>Saccharinae</taxon>
        <taxon>Miscanthus</taxon>
    </lineage>
</organism>
<protein>
    <recommendedName>
        <fullName evidence="8">Amino acid transporter transmembrane domain-containing protein</fullName>
    </recommendedName>
</protein>
<evidence type="ECO:0000256" key="5">
    <source>
        <dbReference type="ARBA" id="ARBA00022989"/>
    </source>
</evidence>
<dbReference type="PANTHER" id="PTHR48017">
    <property type="entry name" value="OS05G0424000 PROTEIN-RELATED"/>
    <property type="match status" value="1"/>
</dbReference>
<evidence type="ECO:0000313" key="10">
    <source>
        <dbReference type="Proteomes" id="UP000604825"/>
    </source>
</evidence>
<dbReference type="Pfam" id="PF01490">
    <property type="entry name" value="Aa_trans"/>
    <property type="match status" value="1"/>
</dbReference>
<keyword evidence="5 7" id="KW-1133">Transmembrane helix</keyword>
<dbReference type="AlphaFoldDB" id="A0A811RRV1"/>
<dbReference type="GO" id="GO:0016020">
    <property type="term" value="C:membrane"/>
    <property type="evidence" value="ECO:0007669"/>
    <property type="project" value="UniProtKB-SubCell"/>
</dbReference>
<name>A0A811RRV1_9POAL</name>
<keyword evidence="6 7" id="KW-0472">Membrane</keyword>
<dbReference type="OrthoDB" id="40134at2759"/>
<accession>A0A811RRV1</accession>
<comment type="caution">
    <text evidence="9">The sequence shown here is derived from an EMBL/GenBank/DDBJ whole genome shotgun (WGS) entry which is preliminary data.</text>
</comment>
<evidence type="ECO:0000256" key="6">
    <source>
        <dbReference type="ARBA" id="ARBA00023136"/>
    </source>
</evidence>
<evidence type="ECO:0000256" key="2">
    <source>
        <dbReference type="ARBA" id="ARBA00022448"/>
    </source>
</evidence>
<evidence type="ECO:0000256" key="4">
    <source>
        <dbReference type="ARBA" id="ARBA00022970"/>
    </source>
</evidence>
<dbReference type="EMBL" id="CAJGYO010000016">
    <property type="protein sequence ID" value="CAD6272496.1"/>
    <property type="molecule type" value="Genomic_DNA"/>
</dbReference>
<evidence type="ECO:0000313" key="9">
    <source>
        <dbReference type="EMBL" id="CAD6272496.1"/>
    </source>
</evidence>
<keyword evidence="3 7" id="KW-0812">Transmembrane</keyword>
<gene>
    <name evidence="9" type="ORF">NCGR_LOCUS55771</name>
</gene>
<feature type="transmembrane region" description="Helical" evidence="7">
    <location>
        <begin position="60"/>
        <end position="81"/>
    </location>
</feature>
<feature type="transmembrane region" description="Helical" evidence="7">
    <location>
        <begin position="366"/>
        <end position="388"/>
    </location>
</feature>
<dbReference type="Proteomes" id="UP000604825">
    <property type="component" value="Unassembled WGS sequence"/>
</dbReference>